<dbReference type="Pfam" id="PF06532">
    <property type="entry name" value="NrsF"/>
    <property type="match status" value="1"/>
</dbReference>
<dbReference type="RefSeq" id="WP_072340853.1">
    <property type="nucleotide sequence ID" value="NZ_FPKU01000001.1"/>
</dbReference>
<evidence type="ECO:0000313" key="2">
    <source>
        <dbReference type="EMBL" id="SFZ83517.1"/>
    </source>
</evidence>
<dbReference type="EMBL" id="FPKU01000001">
    <property type="protein sequence ID" value="SFZ83517.1"/>
    <property type="molecule type" value="Genomic_DNA"/>
</dbReference>
<feature type="transmembrane region" description="Helical" evidence="1">
    <location>
        <begin position="159"/>
        <end position="178"/>
    </location>
</feature>
<gene>
    <name evidence="2" type="ORF">SAMN02983003_1691</name>
</gene>
<keyword evidence="1" id="KW-1133">Transmembrane helix</keyword>
<dbReference type="Proteomes" id="UP000183447">
    <property type="component" value="Unassembled WGS sequence"/>
</dbReference>
<keyword evidence="1" id="KW-0472">Membrane</keyword>
<reference evidence="2 3" key="1">
    <citation type="submission" date="2016-11" db="EMBL/GenBank/DDBJ databases">
        <authorList>
            <person name="Jaros S."/>
            <person name="Januszkiewicz K."/>
            <person name="Wedrychowicz H."/>
        </authorList>
    </citation>
    <scope>NUCLEOTIDE SEQUENCE [LARGE SCALE GENOMIC DNA]</scope>
    <source>
        <strain evidence="2 3">ATCC 23634</strain>
    </source>
</reference>
<accession>A0A1K2HYB8</accession>
<feature type="transmembrane region" description="Helical" evidence="1">
    <location>
        <begin position="190"/>
        <end position="211"/>
    </location>
</feature>
<feature type="transmembrane region" description="Helical" evidence="1">
    <location>
        <begin position="90"/>
        <end position="108"/>
    </location>
</feature>
<organism evidence="2 3">
    <name type="scientific">Devosia enhydra</name>
    <dbReference type="NCBI Taxonomy" id="665118"/>
    <lineage>
        <taxon>Bacteria</taxon>
        <taxon>Pseudomonadati</taxon>
        <taxon>Pseudomonadota</taxon>
        <taxon>Alphaproteobacteria</taxon>
        <taxon>Hyphomicrobiales</taxon>
        <taxon>Devosiaceae</taxon>
        <taxon>Devosia</taxon>
    </lineage>
</organism>
<feature type="transmembrane region" description="Helical" evidence="1">
    <location>
        <begin position="26"/>
        <end position="46"/>
    </location>
</feature>
<feature type="transmembrane region" description="Helical" evidence="1">
    <location>
        <begin position="120"/>
        <end position="147"/>
    </location>
</feature>
<keyword evidence="3" id="KW-1185">Reference proteome</keyword>
<keyword evidence="1" id="KW-0812">Transmembrane</keyword>
<dbReference type="InterPro" id="IPR009495">
    <property type="entry name" value="NrsF"/>
</dbReference>
<dbReference type="AlphaFoldDB" id="A0A1K2HYB8"/>
<dbReference type="OrthoDB" id="7764375at2"/>
<dbReference type="STRING" id="665118.SAMN02983003_1691"/>
<protein>
    <recommendedName>
        <fullName evidence="4">DUF1109 family protein</fullName>
    </recommendedName>
</protein>
<feature type="transmembrane region" description="Helical" evidence="1">
    <location>
        <begin position="58"/>
        <end position="78"/>
    </location>
</feature>
<evidence type="ECO:0000256" key="1">
    <source>
        <dbReference type="SAM" id="Phobius"/>
    </source>
</evidence>
<evidence type="ECO:0008006" key="4">
    <source>
        <dbReference type="Google" id="ProtNLM"/>
    </source>
</evidence>
<sequence length="213" mass="21694">MTDTSAMIARLAGDAGRRGPGFGIRLAGLVVLAAGVAATVFFATIGPRADIAAAAETIRFLAKFVLTLSLAGAALYLFDRLGRPGAACARHWLALLVPGAVLAAMLVGEAMTLPAPQWQAAMIGSNSLVCLTFIPLIGIGPLLLLIFGLRQGAPTRPGLAGVVAGVLAGAMAASFYAAHCTDDSPFFVLLWYSIAIAGLAAAGGVLGRIFARF</sequence>
<name>A0A1K2HYB8_9HYPH</name>
<proteinExistence type="predicted"/>
<evidence type="ECO:0000313" key="3">
    <source>
        <dbReference type="Proteomes" id="UP000183447"/>
    </source>
</evidence>